<feature type="transmembrane region" description="Helical" evidence="7">
    <location>
        <begin position="63"/>
        <end position="87"/>
    </location>
</feature>
<dbReference type="Pfam" id="PF02417">
    <property type="entry name" value="Chromate_transp"/>
    <property type="match status" value="1"/>
</dbReference>
<keyword evidence="5 7" id="KW-1133">Transmembrane helix</keyword>
<feature type="transmembrane region" description="Helical" evidence="7">
    <location>
        <begin position="108"/>
        <end position="131"/>
    </location>
</feature>
<evidence type="ECO:0000256" key="1">
    <source>
        <dbReference type="ARBA" id="ARBA00004651"/>
    </source>
</evidence>
<feature type="transmembrane region" description="Helical" evidence="7">
    <location>
        <begin position="6"/>
        <end position="28"/>
    </location>
</feature>
<dbReference type="RefSeq" id="WP_341400511.1">
    <property type="nucleotide sequence ID" value="NZ_JBBUTI010000014.1"/>
</dbReference>
<evidence type="ECO:0000313" key="8">
    <source>
        <dbReference type="EMBL" id="MEK8048202.1"/>
    </source>
</evidence>
<protein>
    <submittedName>
        <fullName evidence="8">Chromate transporter</fullName>
    </submittedName>
</protein>
<comment type="subcellular location">
    <subcellularLocation>
        <location evidence="1">Cell membrane</location>
        <topology evidence="1">Multi-pass membrane protein</topology>
    </subcellularLocation>
</comment>
<organism evidence="8 9">
    <name type="scientific">Ideonella margarita</name>
    <dbReference type="NCBI Taxonomy" id="2984191"/>
    <lineage>
        <taxon>Bacteria</taxon>
        <taxon>Pseudomonadati</taxon>
        <taxon>Pseudomonadota</taxon>
        <taxon>Betaproteobacteria</taxon>
        <taxon>Burkholderiales</taxon>
        <taxon>Sphaerotilaceae</taxon>
        <taxon>Ideonella</taxon>
    </lineage>
</organism>
<dbReference type="Proteomes" id="UP001379945">
    <property type="component" value="Unassembled WGS sequence"/>
</dbReference>
<gene>
    <name evidence="8" type="ORF">AACH00_17755</name>
</gene>
<evidence type="ECO:0000256" key="5">
    <source>
        <dbReference type="ARBA" id="ARBA00022989"/>
    </source>
</evidence>
<keyword evidence="3" id="KW-1003">Cell membrane</keyword>
<reference evidence="8 9" key="1">
    <citation type="submission" date="2024-04" db="EMBL/GenBank/DDBJ databases">
        <title>Novel species of the genus Ideonella isolated from streams.</title>
        <authorList>
            <person name="Lu H."/>
        </authorList>
    </citation>
    <scope>NUCLEOTIDE SEQUENCE [LARGE SCALE GENOMIC DNA]</scope>
    <source>
        <strain evidence="8 9">LYT19W</strain>
    </source>
</reference>
<evidence type="ECO:0000256" key="3">
    <source>
        <dbReference type="ARBA" id="ARBA00022475"/>
    </source>
</evidence>
<sequence length="175" mass="18233">MNWDVLWTLFTDCLAMSLLAIGGAVATVPELERRVVQAHQWLSSADFTASVALAQAAPGPNLLFVAVIGFNVLGLAGAAAAMAGMLLPSTVLTLMVTRWGARRRQSRTVQAFVAGMAPVTLGLVVASGWLLAQPVRGSALGLALVAGTVLLTWRTRLHPLWLILAGAVLGALGLV</sequence>
<evidence type="ECO:0000313" key="9">
    <source>
        <dbReference type="Proteomes" id="UP001379945"/>
    </source>
</evidence>
<evidence type="ECO:0000256" key="6">
    <source>
        <dbReference type="ARBA" id="ARBA00023136"/>
    </source>
</evidence>
<evidence type="ECO:0000256" key="7">
    <source>
        <dbReference type="SAM" id="Phobius"/>
    </source>
</evidence>
<dbReference type="PANTHER" id="PTHR43663:SF1">
    <property type="entry name" value="CHROMATE TRANSPORTER"/>
    <property type="match status" value="1"/>
</dbReference>
<keyword evidence="4 7" id="KW-0812">Transmembrane</keyword>
<dbReference type="InterPro" id="IPR003370">
    <property type="entry name" value="Chromate_transpt"/>
</dbReference>
<name>A0ABU9CCL4_9BURK</name>
<evidence type="ECO:0000256" key="4">
    <source>
        <dbReference type="ARBA" id="ARBA00022692"/>
    </source>
</evidence>
<comment type="caution">
    <text evidence="8">The sequence shown here is derived from an EMBL/GenBank/DDBJ whole genome shotgun (WGS) entry which is preliminary data.</text>
</comment>
<keyword evidence="6 7" id="KW-0472">Membrane</keyword>
<feature type="transmembrane region" description="Helical" evidence="7">
    <location>
        <begin position="158"/>
        <end position="174"/>
    </location>
</feature>
<dbReference type="PANTHER" id="PTHR43663">
    <property type="entry name" value="CHROMATE TRANSPORT PROTEIN-RELATED"/>
    <property type="match status" value="1"/>
</dbReference>
<accession>A0ABU9CCL4</accession>
<proteinExistence type="inferred from homology"/>
<comment type="similarity">
    <text evidence="2">Belongs to the chromate ion transporter (CHR) (TC 2.A.51) family.</text>
</comment>
<dbReference type="InterPro" id="IPR052518">
    <property type="entry name" value="CHR_Transporter"/>
</dbReference>
<evidence type="ECO:0000256" key="2">
    <source>
        <dbReference type="ARBA" id="ARBA00005262"/>
    </source>
</evidence>
<keyword evidence="9" id="KW-1185">Reference proteome</keyword>
<dbReference type="EMBL" id="JBBUTI010000014">
    <property type="protein sequence ID" value="MEK8048202.1"/>
    <property type="molecule type" value="Genomic_DNA"/>
</dbReference>